<evidence type="ECO:0000259" key="6">
    <source>
        <dbReference type="Pfam" id="PF15469"/>
    </source>
</evidence>
<dbReference type="InterPro" id="IPR029175">
    <property type="entry name" value="EXOC2/Sec5"/>
</dbReference>
<dbReference type="GO" id="GO:0000145">
    <property type="term" value="C:exocyst"/>
    <property type="evidence" value="ECO:0007669"/>
    <property type="project" value="UniProtKB-UniRule"/>
</dbReference>
<gene>
    <name evidence="7" type="ORF">KI387_016408</name>
</gene>
<comment type="caution">
    <text evidence="7">The sequence shown here is derived from an EMBL/GenBank/DDBJ whole genome shotgun (WGS) entry which is preliminary data.</text>
</comment>
<dbReference type="EMBL" id="JAHRHJ020000003">
    <property type="protein sequence ID" value="KAH9321769.1"/>
    <property type="molecule type" value="Genomic_DNA"/>
</dbReference>
<feature type="compositionally biased region" description="Polar residues" evidence="5">
    <location>
        <begin position="709"/>
        <end position="732"/>
    </location>
</feature>
<dbReference type="GO" id="GO:0006887">
    <property type="term" value="P:exocytosis"/>
    <property type="evidence" value="ECO:0007669"/>
    <property type="project" value="UniProtKB-KW"/>
</dbReference>
<feature type="domain" description="Exocyst complex component EXOC2/Sec5 N-terminal" evidence="6">
    <location>
        <begin position="2"/>
        <end position="643"/>
    </location>
</feature>
<keyword evidence="3 4" id="KW-0268">Exocytosis</keyword>
<protein>
    <recommendedName>
        <fullName evidence="4">Exocyst complex component SEC5</fullName>
    </recommendedName>
</protein>
<organism evidence="7 8">
    <name type="scientific">Taxus chinensis</name>
    <name type="common">Chinese yew</name>
    <name type="synonym">Taxus wallichiana var. chinensis</name>
    <dbReference type="NCBI Taxonomy" id="29808"/>
    <lineage>
        <taxon>Eukaryota</taxon>
        <taxon>Viridiplantae</taxon>
        <taxon>Streptophyta</taxon>
        <taxon>Embryophyta</taxon>
        <taxon>Tracheophyta</taxon>
        <taxon>Spermatophyta</taxon>
        <taxon>Pinopsida</taxon>
        <taxon>Pinidae</taxon>
        <taxon>Conifers II</taxon>
        <taxon>Cupressales</taxon>
        <taxon>Taxaceae</taxon>
        <taxon>Taxus</taxon>
    </lineage>
</organism>
<feature type="region of interest" description="Disordered" evidence="5">
    <location>
        <begin position="678"/>
        <end position="767"/>
    </location>
</feature>
<evidence type="ECO:0000313" key="7">
    <source>
        <dbReference type="EMBL" id="KAH9321769.1"/>
    </source>
</evidence>
<dbReference type="Proteomes" id="UP000824469">
    <property type="component" value="Unassembled WGS sequence"/>
</dbReference>
<keyword evidence="8" id="KW-1185">Reference proteome</keyword>
<dbReference type="Pfam" id="PF15469">
    <property type="entry name" value="Sec5"/>
    <property type="match status" value="1"/>
</dbReference>
<dbReference type="InterPro" id="IPR039481">
    <property type="entry name" value="EXOC2/Sec5_N_dom"/>
</dbReference>
<keyword evidence="4" id="KW-0653">Protein transport</keyword>
<reference evidence="7 8" key="1">
    <citation type="journal article" date="2021" name="Nat. Plants">
        <title>The Taxus genome provides insights into paclitaxel biosynthesis.</title>
        <authorList>
            <person name="Xiong X."/>
            <person name="Gou J."/>
            <person name="Liao Q."/>
            <person name="Li Y."/>
            <person name="Zhou Q."/>
            <person name="Bi G."/>
            <person name="Li C."/>
            <person name="Du R."/>
            <person name="Wang X."/>
            <person name="Sun T."/>
            <person name="Guo L."/>
            <person name="Liang H."/>
            <person name="Lu P."/>
            <person name="Wu Y."/>
            <person name="Zhang Z."/>
            <person name="Ro D.K."/>
            <person name="Shang Y."/>
            <person name="Huang S."/>
            <person name="Yan J."/>
        </authorList>
    </citation>
    <scope>NUCLEOTIDE SEQUENCE [LARGE SCALE GENOMIC DNA]</scope>
    <source>
        <strain evidence="7">Ta-2019</strain>
    </source>
</reference>
<name>A0AA38LES7_TAXCH</name>
<proteinExistence type="inferred from homology"/>
<evidence type="ECO:0000256" key="4">
    <source>
        <dbReference type="RuleBase" id="RU365069"/>
    </source>
</evidence>
<evidence type="ECO:0000256" key="5">
    <source>
        <dbReference type="SAM" id="MobiDB-lite"/>
    </source>
</evidence>
<accession>A0AA38LES7</accession>
<dbReference type="AlphaFoldDB" id="A0AA38LES7"/>
<dbReference type="PANTHER" id="PTHR13043:SF1">
    <property type="entry name" value="EXOCYST COMPLEX COMPONENT 2"/>
    <property type="match status" value="1"/>
</dbReference>
<dbReference type="OMA" id="HEAQMDA"/>
<keyword evidence="2 4" id="KW-0813">Transport</keyword>
<comment type="similarity">
    <text evidence="1 4">Belongs to the SEC5 family.</text>
</comment>
<sequence>LENTIRLLLELEPKSDPVWHYLNIQNRRIRGLLEACTFDHEAQMDALHTQVRERMQSDARWKQIQQESNKSNSVDYSLLLGDNEMRGEPHLKEGTGEEADALRGRLIRRLTAVIVHHVPMFWRLALSIFSGKFAKVSKVGSTNGVLGSSKYEDGLGQIKHSNHSLDEVVGMVDDIISVYDTKVQNAFQELEESNVLRPYMREAIREISKACTAFEGKDCAPMTVVQTMFALRTEVTKVFILRLCSWMKATTLDIVNDECWVPVSVLERNGSTFAISASPLSFREMILSAMDKISEMVEALKHDSSEAYDMDMQVQQMQDSVRFTFLNCFLEFTGSLEKIASELSQSRSKNDATALQNGYSQVFGDKFTGLQPGIEISNTHQKLLMVLSNIGFCKNELLPELSNKYKIIWADSSLHGTDVGTNEELDADMADLIASLSGLEEKVLGQYNYAKAGLIGIAAEVYILEDGVQWGGAPTVKGVRDAAVELLHPLVAVHAEVYGGAKPFLENTISILVEGLMDTLLGVFAENRTKALKSLDVNGYCQLMLELDYFETILHTYLTPVALEALKSLRDLLLEKASETVSESLDNVGHNKRLTRGGGSEDGLAGDERQLVSPDDLITMAHQVSADYLQLELRRTQMNTVCFRESSVPLEPIPSRGRHASQAFHGLAIAGAHGKVTQSMGTTGYSHHRRKLSGSSLSDSESSKPSAVIHSNSPFNQPGYNSSDVGSETGSSDVKVRGPLNERYSKNQSEIRWSSRRTARVIDDDLR</sequence>
<evidence type="ECO:0000256" key="2">
    <source>
        <dbReference type="ARBA" id="ARBA00022448"/>
    </source>
</evidence>
<feature type="compositionally biased region" description="Low complexity" evidence="5">
    <location>
        <begin position="693"/>
        <end position="706"/>
    </location>
</feature>
<evidence type="ECO:0000256" key="1">
    <source>
        <dbReference type="ARBA" id="ARBA00010578"/>
    </source>
</evidence>
<dbReference type="GO" id="GO:0015031">
    <property type="term" value="P:protein transport"/>
    <property type="evidence" value="ECO:0007669"/>
    <property type="project" value="UniProtKB-KW"/>
</dbReference>
<comment type="subunit">
    <text evidence="4">Component of the exocyst complex.</text>
</comment>
<dbReference type="PANTHER" id="PTHR13043">
    <property type="entry name" value="EXOCYST COMPLEX COMPONENT SEC5"/>
    <property type="match status" value="1"/>
</dbReference>
<comment type="function">
    <text evidence="4">Component of the exocyst complex involved in the docking of exocytic vesicles with fusion sites on the plasma membrane.</text>
</comment>
<feature type="non-terminal residue" evidence="7">
    <location>
        <position position="767"/>
    </location>
</feature>
<evidence type="ECO:0000313" key="8">
    <source>
        <dbReference type="Proteomes" id="UP000824469"/>
    </source>
</evidence>
<dbReference type="GO" id="GO:0006893">
    <property type="term" value="P:Golgi to plasma membrane transport"/>
    <property type="evidence" value="ECO:0007669"/>
    <property type="project" value="UniProtKB-UniRule"/>
</dbReference>
<evidence type="ECO:0000256" key="3">
    <source>
        <dbReference type="ARBA" id="ARBA00022483"/>
    </source>
</evidence>